<dbReference type="EMBL" id="CAUYUJ010022397">
    <property type="protein sequence ID" value="CAK0910448.1"/>
    <property type="molecule type" value="Genomic_DNA"/>
</dbReference>
<sequence length="351" mass="37560">MPGAPGPGAVPAFVRGEALRQMQEFAPSDCVRLLEALRCWGIRDPELTDVVLERVCAVFDQLRSGDVVGLLVLSAQLGLARRRTLLRLRGLVSRHLGKFSREDLVAVLGALARLRLLEQGFADEALGALSPGLGRLSGARVSQVLFALAMADLPSRPRAARVLVAQYAQDDGPRSLAAEADAAWAICALGLGGRYQEVLRAIFARVCGASEPPREPLPLLKLHDAINQCRRGRAVRRRCGVRPGGVAGCLRGGRCPGGAAARRHPRPRRGGRLPRAAARGPRRPRAPARRPAPAAALREGGPSGGGLPRRGDRPRPGEPKRGREHPPPFSSSSFLMSVPLFAPLSSWTWSS</sequence>
<dbReference type="Proteomes" id="UP001189429">
    <property type="component" value="Unassembled WGS sequence"/>
</dbReference>
<feature type="compositionally biased region" description="Low complexity" evidence="1">
    <location>
        <begin position="289"/>
        <end position="300"/>
    </location>
</feature>
<evidence type="ECO:0000256" key="1">
    <source>
        <dbReference type="SAM" id="MobiDB-lite"/>
    </source>
</evidence>
<protein>
    <submittedName>
        <fullName evidence="2">Uncharacterized protein</fullName>
    </submittedName>
</protein>
<reference evidence="2" key="1">
    <citation type="submission" date="2023-10" db="EMBL/GenBank/DDBJ databases">
        <authorList>
            <person name="Chen Y."/>
            <person name="Shah S."/>
            <person name="Dougan E. K."/>
            <person name="Thang M."/>
            <person name="Chan C."/>
        </authorList>
    </citation>
    <scope>NUCLEOTIDE SEQUENCE [LARGE SCALE GENOMIC DNA]</scope>
</reference>
<evidence type="ECO:0000313" key="3">
    <source>
        <dbReference type="Proteomes" id="UP001189429"/>
    </source>
</evidence>
<comment type="caution">
    <text evidence="2">The sequence shown here is derived from an EMBL/GenBank/DDBJ whole genome shotgun (WGS) entry which is preliminary data.</text>
</comment>
<proteinExistence type="predicted"/>
<keyword evidence="3" id="KW-1185">Reference proteome</keyword>
<feature type="compositionally biased region" description="Basic residues" evidence="1">
    <location>
        <begin position="261"/>
        <end position="272"/>
    </location>
</feature>
<evidence type="ECO:0000313" key="2">
    <source>
        <dbReference type="EMBL" id="CAK0910448.1"/>
    </source>
</evidence>
<organism evidence="2 3">
    <name type="scientific">Prorocentrum cordatum</name>
    <dbReference type="NCBI Taxonomy" id="2364126"/>
    <lineage>
        <taxon>Eukaryota</taxon>
        <taxon>Sar</taxon>
        <taxon>Alveolata</taxon>
        <taxon>Dinophyceae</taxon>
        <taxon>Prorocentrales</taxon>
        <taxon>Prorocentraceae</taxon>
        <taxon>Prorocentrum</taxon>
    </lineage>
</organism>
<name>A0ABN9YCE7_9DINO</name>
<gene>
    <name evidence="2" type="ORF">PCOR1329_LOCUS84636</name>
</gene>
<feature type="compositionally biased region" description="Basic and acidic residues" evidence="1">
    <location>
        <begin position="309"/>
        <end position="326"/>
    </location>
</feature>
<feature type="region of interest" description="Disordered" evidence="1">
    <location>
        <begin position="252"/>
        <end position="335"/>
    </location>
</feature>
<accession>A0ABN9YCE7</accession>